<gene>
    <name evidence="5" type="primary">SULT1C4</name>
</gene>
<dbReference type="AlphaFoldDB" id="A0AAR2IYY4"/>
<dbReference type="SUPFAM" id="SSF52540">
    <property type="entry name" value="P-loop containing nucleoside triphosphate hydrolases"/>
    <property type="match status" value="1"/>
</dbReference>
<dbReference type="GO" id="GO:0008146">
    <property type="term" value="F:sulfotransferase activity"/>
    <property type="evidence" value="ECO:0007669"/>
    <property type="project" value="InterPro"/>
</dbReference>
<dbReference type="Proteomes" id="UP001501920">
    <property type="component" value="Chromosome 9"/>
</dbReference>
<name>A0AAR2IYY4_PYGNA</name>
<evidence type="ECO:0000313" key="6">
    <source>
        <dbReference type="Proteomes" id="UP001501920"/>
    </source>
</evidence>
<reference evidence="5 6" key="1">
    <citation type="submission" date="2020-10" db="EMBL/GenBank/DDBJ databases">
        <title>Pygocentrus nattereri (red-bellied piranha) genome, fPygNat1, primary haplotype.</title>
        <authorList>
            <person name="Myers G."/>
            <person name="Meyer A."/>
            <person name="Karagic N."/>
            <person name="Pippel M."/>
            <person name="Winkler S."/>
            <person name="Tracey A."/>
            <person name="Wood J."/>
            <person name="Formenti G."/>
            <person name="Howe K."/>
            <person name="Fedrigo O."/>
            <person name="Jarvis E.D."/>
        </authorList>
    </citation>
    <scope>NUCLEOTIDE SEQUENCE [LARGE SCALE GENOMIC DNA]</scope>
</reference>
<dbReference type="EC" id="2.8.2.-" evidence="3"/>
<dbReference type="Ensembl" id="ENSPNAT00000042303.1">
    <property type="protein sequence ID" value="ENSPNAP00000042806.1"/>
    <property type="gene ID" value="ENSPNAG00000032795.1"/>
</dbReference>
<reference evidence="5" key="2">
    <citation type="submission" date="2025-08" db="UniProtKB">
        <authorList>
            <consortium name="Ensembl"/>
        </authorList>
    </citation>
    <scope>IDENTIFICATION</scope>
</reference>
<dbReference type="Gene3D" id="3.40.50.300">
    <property type="entry name" value="P-loop containing nucleotide triphosphate hydrolases"/>
    <property type="match status" value="1"/>
</dbReference>
<keyword evidence="6" id="KW-1185">Reference proteome</keyword>
<evidence type="ECO:0000256" key="3">
    <source>
        <dbReference type="RuleBase" id="RU361155"/>
    </source>
</evidence>
<evidence type="ECO:0000256" key="1">
    <source>
        <dbReference type="ARBA" id="ARBA00005771"/>
    </source>
</evidence>
<evidence type="ECO:0000259" key="4">
    <source>
        <dbReference type="Pfam" id="PF00685"/>
    </source>
</evidence>
<feature type="domain" description="Sulfotransferase" evidence="4">
    <location>
        <begin position="56"/>
        <end position="145"/>
    </location>
</feature>
<evidence type="ECO:0000313" key="5">
    <source>
        <dbReference type="Ensembl" id="ENSPNAP00000042806.1"/>
    </source>
</evidence>
<evidence type="ECO:0000256" key="2">
    <source>
        <dbReference type="ARBA" id="ARBA00022679"/>
    </source>
</evidence>
<dbReference type="Pfam" id="PF00685">
    <property type="entry name" value="Sulfotransfer_1"/>
    <property type="match status" value="1"/>
</dbReference>
<reference evidence="5" key="3">
    <citation type="submission" date="2025-09" db="UniProtKB">
        <authorList>
            <consortium name="Ensembl"/>
        </authorList>
    </citation>
    <scope>IDENTIFICATION</scope>
</reference>
<accession>A0AAR2IYY4</accession>
<dbReference type="InterPro" id="IPR000863">
    <property type="entry name" value="Sulfotransferase_dom"/>
</dbReference>
<comment type="similarity">
    <text evidence="1 3">Belongs to the sulfotransferase 1 family.</text>
</comment>
<proteinExistence type="inferred from homology"/>
<sequence>MALYRTTFFAKNLLMNYLFKDNTLSINLKNISSLWVNSGFWAVRPLIHNSCFFQLEDPRREVERIMRYMDLSVSDDVIDKIVQLTSFKVMKDNPMANYTFLPKAVFDHSISAFMRKGEVGDWTNHFTPAQSQMFDEDYARQMADVDIPFRTSI</sequence>
<dbReference type="InterPro" id="IPR027417">
    <property type="entry name" value="P-loop_NTPase"/>
</dbReference>
<dbReference type="GeneTree" id="ENSGT00940000157101"/>
<keyword evidence="2 3" id="KW-0808">Transferase</keyword>
<organism evidence="5 6">
    <name type="scientific">Pygocentrus nattereri</name>
    <name type="common">Red-bellied piranha</name>
    <dbReference type="NCBI Taxonomy" id="42514"/>
    <lineage>
        <taxon>Eukaryota</taxon>
        <taxon>Metazoa</taxon>
        <taxon>Chordata</taxon>
        <taxon>Craniata</taxon>
        <taxon>Vertebrata</taxon>
        <taxon>Euteleostomi</taxon>
        <taxon>Actinopterygii</taxon>
        <taxon>Neopterygii</taxon>
        <taxon>Teleostei</taxon>
        <taxon>Ostariophysi</taxon>
        <taxon>Characiformes</taxon>
        <taxon>Characoidei</taxon>
        <taxon>Pygocentrus</taxon>
    </lineage>
</organism>
<protein>
    <recommendedName>
        <fullName evidence="3">Sulfotransferase</fullName>
        <ecNumber evidence="3">2.8.2.-</ecNumber>
    </recommendedName>
</protein>
<dbReference type="PANTHER" id="PTHR11783">
    <property type="entry name" value="SULFOTRANSFERASE SULT"/>
    <property type="match status" value="1"/>
</dbReference>